<evidence type="ECO:0000256" key="2">
    <source>
        <dbReference type="ARBA" id="ARBA00010992"/>
    </source>
</evidence>
<feature type="transmembrane region" description="Helical" evidence="9">
    <location>
        <begin position="437"/>
        <end position="455"/>
    </location>
</feature>
<dbReference type="InterPro" id="IPR020846">
    <property type="entry name" value="MFS_dom"/>
</dbReference>
<dbReference type="PROSITE" id="PS50850">
    <property type="entry name" value="MFS"/>
    <property type="match status" value="1"/>
</dbReference>
<dbReference type="NCBIfam" id="TIGR00879">
    <property type="entry name" value="SP"/>
    <property type="match status" value="1"/>
</dbReference>
<keyword evidence="4 9" id="KW-0812">Transmembrane</keyword>
<feature type="transmembrane region" description="Helical" evidence="9">
    <location>
        <begin position="81"/>
        <end position="105"/>
    </location>
</feature>
<feature type="transmembrane region" description="Helical" evidence="9">
    <location>
        <begin position="142"/>
        <end position="164"/>
    </location>
</feature>
<keyword evidence="12" id="KW-1185">Reference proteome</keyword>
<evidence type="ECO:0000256" key="5">
    <source>
        <dbReference type="ARBA" id="ARBA00022989"/>
    </source>
</evidence>
<evidence type="ECO:0000256" key="1">
    <source>
        <dbReference type="ARBA" id="ARBA00004141"/>
    </source>
</evidence>
<comment type="subcellular location">
    <subcellularLocation>
        <location evidence="1">Membrane</location>
        <topology evidence="1">Multi-pass membrane protein</topology>
    </subcellularLocation>
</comment>
<dbReference type="Pfam" id="PF00083">
    <property type="entry name" value="Sugar_tr"/>
    <property type="match status" value="1"/>
</dbReference>
<feature type="transmembrane region" description="Helical" evidence="9">
    <location>
        <begin position="117"/>
        <end position="136"/>
    </location>
</feature>
<keyword evidence="6 9" id="KW-0472">Membrane</keyword>
<dbReference type="PRINTS" id="PR00171">
    <property type="entry name" value="SUGRTRNSPORT"/>
</dbReference>
<feature type="compositionally biased region" description="Basic and acidic residues" evidence="8">
    <location>
        <begin position="1"/>
        <end position="17"/>
    </location>
</feature>
<gene>
    <name evidence="11" type="ORF">VFPPC_17682</name>
</gene>
<reference evidence="11 12" key="1">
    <citation type="journal article" date="2016" name="PLoS Pathog.">
        <title>Biosynthesis of antibiotic leucinostatins in bio-control fungus Purpureocillium lilacinum and their inhibition on phytophthora revealed by genome mining.</title>
        <authorList>
            <person name="Wang G."/>
            <person name="Liu Z."/>
            <person name="Lin R."/>
            <person name="Li E."/>
            <person name="Mao Z."/>
            <person name="Ling J."/>
            <person name="Yang Y."/>
            <person name="Yin W.B."/>
            <person name="Xie B."/>
        </authorList>
    </citation>
    <scope>NUCLEOTIDE SEQUENCE [LARGE SCALE GENOMIC DNA]</scope>
    <source>
        <strain evidence="11">170</strain>
    </source>
</reference>
<feature type="transmembrane region" description="Helical" evidence="9">
    <location>
        <begin position="176"/>
        <end position="197"/>
    </location>
</feature>
<protein>
    <submittedName>
        <fullName evidence="11">Sugar transporter</fullName>
    </submittedName>
</protein>
<dbReference type="InterPro" id="IPR003663">
    <property type="entry name" value="Sugar/inositol_transpt"/>
</dbReference>
<evidence type="ECO:0000256" key="8">
    <source>
        <dbReference type="SAM" id="MobiDB-lite"/>
    </source>
</evidence>
<dbReference type="RefSeq" id="XP_022285591.1">
    <property type="nucleotide sequence ID" value="XM_022429371.1"/>
</dbReference>
<feature type="transmembrane region" description="Helical" evidence="9">
    <location>
        <begin position="298"/>
        <end position="316"/>
    </location>
</feature>
<dbReference type="PANTHER" id="PTHR48022">
    <property type="entry name" value="PLASTIDIC GLUCOSE TRANSPORTER 4"/>
    <property type="match status" value="1"/>
</dbReference>
<dbReference type="SUPFAM" id="SSF103473">
    <property type="entry name" value="MFS general substrate transporter"/>
    <property type="match status" value="1"/>
</dbReference>
<organism evidence="11 12">
    <name type="scientific">Pochonia chlamydosporia 170</name>
    <dbReference type="NCBI Taxonomy" id="1380566"/>
    <lineage>
        <taxon>Eukaryota</taxon>
        <taxon>Fungi</taxon>
        <taxon>Dikarya</taxon>
        <taxon>Ascomycota</taxon>
        <taxon>Pezizomycotina</taxon>
        <taxon>Sordariomycetes</taxon>
        <taxon>Hypocreomycetidae</taxon>
        <taxon>Hypocreales</taxon>
        <taxon>Clavicipitaceae</taxon>
        <taxon>Pochonia</taxon>
    </lineage>
</organism>
<comment type="caution">
    <text evidence="11">The sequence shown here is derived from an EMBL/GenBank/DDBJ whole genome shotgun (WGS) entry which is preliminary data.</text>
</comment>
<dbReference type="Gene3D" id="1.20.1250.20">
    <property type="entry name" value="MFS general substrate transporter like domains"/>
    <property type="match status" value="1"/>
</dbReference>
<feature type="transmembrane region" description="Helical" evidence="9">
    <location>
        <begin position="365"/>
        <end position="383"/>
    </location>
</feature>
<evidence type="ECO:0000313" key="12">
    <source>
        <dbReference type="Proteomes" id="UP000078397"/>
    </source>
</evidence>
<accession>A0A219ARB6</accession>
<keyword evidence="5 9" id="KW-1133">Transmembrane helix</keyword>
<dbReference type="FunFam" id="1.20.1250.20:FF:000217">
    <property type="entry name" value="MFS lactose permease, putative"/>
    <property type="match status" value="1"/>
</dbReference>
<name>A0A219ARB6_METCM</name>
<evidence type="ECO:0000256" key="3">
    <source>
        <dbReference type="ARBA" id="ARBA00022448"/>
    </source>
</evidence>
<dbReference type="InterPro" id="IPR050360">
    <property type="entry name" value="MFS_Sugar_Transporters"/>
</dbReference>
<comment type="similarity">
    <text evidence="2 7">Belongs to the major facilitator superfamily. Sugar transporter (TC 2.A.1.1) family.</text>
</comment>
<feature type="transmembrane region" description="Helical" evidence="9">
    <location>
        <begin position="336"/>
        <end position="353"/>
    </location>
</feature>
<dbReference type="InterPro" id="IPR036259">
    <property type="entry name" value="MFS_trans_sf"/>
</dbReference>
<dbReference type="KEGG" id="pchm:VFPPC_17682"/>
<evidence type="ECO:0000313" key="11">
    <source>
        <dbReference type="EMBL" id="OWT43142.1"/>
    </source>
</evidence>
<dbReference type="PANTHER" id="PTHR48022:SF70">
    <property type="entry name" value="MONOSACCHARIDE TRANSPORTER, PUTATIVE (AFU_ORTHOLOGUE AFUA_5G14540)-RELATED"/>
    <property type="match status" value="1"/>
</dbReference>
<feature type="region of interest" description="Disordered" evidence="8">
    <location>
        <begin position="1"/>
        <end position="20"/>
    </location>
</feature>
<evidence type="ECO:0000256" key="6">
    <source>
        <dbReference type="ARBA" id="ARBA00023136"/>
    </source>
</evidence>
<dbReference type="Proteomes" id="UP000078397">
    <property type="component" value="Unassembled WGS sequence"/>
</dbReference>
<feature type="transmembrane region" description="Helical" evidence="9">
    <location>
        <begin position="461"/>
        <end position="484"/>
    </location>
</feature>
<dbReference type="GO" id="GO:0005351">
    <property type="term" value="F:carbohydrate:proton symporter activity"/>
    <property type="evidence" value="ECO:0007669"/>
    <property type="project" value="TreeGrafter"/>
</dbReference>
<evidence type="ECO:0000256" key="4">
    <source>
        <dbReference type="ARBA" id="ARBA00022692"/>
    </source>
</evidence>
<evidence type="ECO:0000256" key="9">
    <source>
        <dbReference type="SAM" id="Phobius"/>
    </source>
</evidence>
<feature type="transmembrane region" description="Helical" evidence="9">
    <location>
        <begin position="43"/>
        <end position="61"/>
    </location>
</feature>
<dbReference type="OrthoDB" id="6133115at2759"/>
<sequence length="533" mass="58760">MAVSEKEQPAVGHHDDTPDVGALIQLSDDVDQRESSPWTFSMFRLYLVLGCAYLCGCLNGYDGSLMGGLNAMPSYQNYFGMDSAGSSTGLVFAMYNIGSVAAVFFTGPVNDYFGRRWGMFTGCLIVIIGTCVQAPSTNHGQFLAGRFVLGFGVSFCCVSAPCYVSEMAHPRWRGTLTGLYNCTWYIGSIIASWTVYGCSFINNNSGWRIPIWCQMVTSGIVALVVFWLPESPRWLMAQDRHADAIKVLATYHGEGDEKHPMVQLQMHEMSSQIAAEASDKKWWDYHELWNTHSARRRLICVLGMACFGQISGNSLSSYYLPVMLKNAGILDPQKQLALNGVNPALCLIGAVLGARMTDVVGRRPLLLYTIVFASCCFAILTGTSKLSIDDPSNTAAANTTVAFIFIFGIVFSFGWTPLQSMYIAETLPTATRAKGTAIGNFASSAASTVIQYSSGPAFENIHYYFYLVFVFWDLFEAVFIYFFFPETKDRTLEELAEVFEAPNPVKKSLEKRSAQTVMNTLNVTEDTKTVASV</sequence>
<keyword evidence="11" id="KW-0762">Sugar transport</keyword>
<proteinExistence type="inferred from homology"/>
<feature type="domain" description="Major facilitator superfamily (MFS) profile" evidence="10">
    <location>
        <begin position="48"/>
        <end position="488"/>
    </location>
</feature>
<feature type="transmembrane region" description="Helical" evidence="9">
    <location>
        <begin position="209"/>
        <end position="228"/>
    </location>
</feature>
<keyword evidence="3 7" id="KW-0813">Transport</keyword>
<feature type="transmembrane region" description="Helical" evidence="9">
    <location>
        <begin position="395"/>
        <end position="416"/>
    </location>
</feature>
<dbReference type="GO" id="GO:0016020">
    <property type="term" value="C:membrane"/>
    <property type="evidence" value="ECO:0007669"/>
    <property type="project" value="UniProtKB-SubCell"/>
</dbReference>
<evidence type="ECO:0000256" key="7">
    <source>
        <dbReference type="RuleBase" id="RU003346"/>
    </source>
</evidence>
<dbReference type="GeneID" id="33936612"/>
<evidence type="ECO:0000259" key="10">
    <source>
        <dbReference type="PROSITE" id="PS50850"/>
    </source>
</evidence>
<dbReference type="EMBL" id="LSBJ02000003">
    <property type="protein sequence ID" value="OWT43142.1"/>
    <property type="molecule type" value="Genomic_DNA"/>
</dbReference>
<dbReference type="AlphaFoldDB" id="A0A219ARB6"/>
<dbReference type="InterPro" id="IPR005828">
    <property type="entry name" value="MFS_sugar_transport-like"/>
</dbReference>